<dbReference type="EMBL" id="MU006118">
    <property type="protein sequence ID" value="KAF2834464.1"/>
    <property type="molecule type" value="Genomic_DNA"/>
</dbReference>
<keyword evidence="1" id="KW-1133">Transmembrane helix</keyword>
<dbReference type="AlphaFoldDB" id="A0A9P4VNG2"/>
<proteinExistence type="predicted"/>
<keyword evidence="1" id="KW-0472">Membrane</keyword>
<gene>
    <name evidence="2" type="ORF">M501DRAFT_1001086</name>
</gene>
<reference evidence="2" key="1">
    <citation type="journal article" date="2020" name="Stud. Mycol.">
        <title>101 Dothideomycetes genomes: a test case for predicting lifestyles and emergence of pathogens.</title>
        <authorList>
            <person name="Haridas S."/>
            <person name="Albert R."/>
            <person name="Binder M."/>
            <person name="Bloem J."/>
            <person name="Labutti K."/>
            <person name="Salamov A."/>
            <person name="Andreopoulos B."/>
            <person name="Baker S."/>
            <person name="Barry K."/>
            <person name="Bills G."/>
            <person name="Bluhm B."/>
            <person name="Cannon C."/>
            <person name="Castanera R."/>
            <person name="Culley D."/>
            <person name="Daum C."/>
            <person name="Ezra D."/>
            <person name="Gonzalez J."/>
            <person name="Henrissat B."/>
            <person name="Kuo A."/>
            <person name="Liang C."/>
            <person name="Lipzen A."/>
            <person name="Lutzoni F."/>
            <person name="Magnuson J."/>
            <person name="Mondo S."/>
            <person name="Nolan M."/>
            <person name="Ohm R."/>
            <person name="Pangilinan J."/>
            <person name="Park H.-J."/>
            <person name="Ramirez L."/>
            <person name="Alfaro M."/>
            <person name="Sun H."/>
            <person name="Tritt A."/>
            <person name="Yoshinaga Y."/>
            <person name="Zwiers L.-H."/>
            <person name="Turgeon B."/>
            <person name="Goodwin S."/>
            <person name="Spatafora J."/>
            <person name="Crous P."/>
            <person name="Grigoriev I."/>
        </authorList>
    </citation>
    <scope>NUCLEOTIDE SEQUENCE</scope>
    <source>
        <strain evidence="2">CBS 101060</strain>
    </source>
</reference>
<comment type="caution">
    <text evidence="2">The sequence shown here is derived from an EMBL/GenBank/DDBJ whole genome shotgun (WGS) entry which is preliminary data.</text>
</comment>
<organism evidence="2 3">
    <name type="scientific">Patellaria atrata CBS 101060</name>
    <dbReference type="NCBI Taxonomy" id="1346257"/>
    <lineage>
        <taxon>Eukaryota</taxon>
        <taxon>Fungi</taxon>
        <taxon>Dikarya</taxon>
        <taxon>Ascomycota</taxon>
        <taxon>Pezizomycotina</taxon>
        <taxon>Dothideomycetes</taxon>
        <taxon>Dothideomycetes incertae sedis</taxon>
        <taxon>Patellariales</taxon>
        <taxon>Patellariaceae</taxon>
        <taxon>Patellaria</taxon>
    </lineage>
</organism>
<protein>
    <submittedName>
        <fullName evidence="2">Uncharacterized protein</fullName>
    </submittedName>
</protein>
<dbReference type="Proteomes" id="UP000799429">
    <property type="component" value="Unassembled WGS sequence"/>
</dbReference>
<accession>A0A9P4VNG2</accession>
<name>A0A9P4VNG2_9PEZI</name>
<keyword evidence="1" id="KW-0812">Transmembrane</keyword>
<evidence type="ECO:0000313" key="2">
    <source>
        <dbReference type="EMBL" id="KAF2834464.1"/>
    </source>
</evidence>
<sequence>MHEHWPLSAHQDSADLLFTMSYAVAIISLQFFYISTGDFPHPVSGFVETGLSFEITTINGLW</sequence>
<keyword evidence="3" id="KW-1185">Reference proteome</keyword>
<evidence type="ECO:0000256" key="1">
    <source>
        <dbReference type="SAM" id="Phobius"/>
    </source>
</evidence>
<feature type="transmembrane region" description="Helical" evidence="1">
    <location>
        <begin position="16"/>
        <end position="34"/>
    </location>
</feature>
<evidence type="ECO:0000313" key="3">
    <source>
        <dbReference type="Proteomes" id="UP000799429"/>
    </source>
</evidence>